<keyword evidence="1" id="KW-0472">Membrane</keyword>
<sequence length="121" mass="12610">MTSGALMVAIGVFCAYLGVTSAASALFPVGIGILVAAVGGGFLVMGGRAYAGDARWRSSLAALTLVVVIMLLFLSFFVPILAFALMASLVALFGSLLAFRPESEQWYATFDPDAPTNQSPR</sequence>
<evidence type="ECO:0008006" key="4">
    <source>
        <dbReference type="Google" id="ProtNLM"/>
    </source>
</evidence>
<evidence type="ECO:0000256" key="1">
    <source>
        <dbReference type="SAM" id="Phobius"/>
    </source>
</evidence>
<accession>A0ABU7MLM0</accession>
<evidence type="ECO:0000313" key="3">
    <source>
        <dbReference type="Proteomes" id="UP001347146"/>
    </source>
</evidence>
<protein>
    <recommendedName>
        <fullName evidence="4">Transmembrane protein</fullName>
    </recommendedName>
</protein>
<proteinExistence type="predicted"/>
<keyword evidence="1" id="KW-1133">Transmembrane helix</keyword>
<evidence type="ECO:0000313" key="2">
    <source>
        <dbReference type="EMBL" id="MEE3853461.1"/>
    </source>
</evidence>
<comment type="caution">
    <text evidence="2">The sequence shown here is derived from an EMBL/GenBank/DDBJ whole genome shotgun (WGS) entry which is preliminary data.</text>
</comment>
<dbReference type="EMBL" id="JAZDUF010000012">
    <property type="protein sequence ID" value="MEE3853461.1"/>
    <property type="molecule type" value="Genomic_DNA"/>
</dbReference>
<feature type="transmembrane region" description="Helical" evidence="1">
    <location>
        <begin position="32"/>
        <end position="51"/>
    </location>
</feature>
<dbReference type="RefSeq" id="WP_330436598.1">
    <property type="nucleotide sequence ID" value="NZ_JAZDUF010000012.1"/>
</dbReference>
<gene>
    <name evidence="2" type="ORF">VZC37_24205</name>
</gene>
<keyword evidence="3" id="KW-1185">Reference proteome</keyword>
<dbReference type="Proteomes" id="UP001347146">
    <property type="component" value="Unassembled WGS sequence"/>
</dbReference>
<organism evidence="2 3">
    <name type="scientific">Gordonia sesuvii</name>
    <dbReference type="NCBI Taxonomy" id="3116777"/>
    <lineage>
        <taxon>Bacteria</taxon>
        <taxon>Bacillati</taxon>
        <taxon>Actinomycetota</taxon>
        <taxon>Actinomycetes</taxon>
        <taxon>Mycobacteriales</taxon>
        <taxon>Gordoniaceae</taxon>
        <taxon>Gordonia</taxon>
    </lineage>
</organism>
<keyword evidence="1" id="KW-0812">Transmembrane</keyword>
<name>A0ABU7MLM0_9ACTN</name>
<reference evidence="2 3" key="1">
    <citation type="submission" date="2024-01" db="EMBL/GenBank/DDBJ databases">
        <title>Draft genome sequence of Gordonia sp. LSe1-13.</title>
        <authorList>
            <person name="Suphannarot A."/>
            <person name="Mingma R."/>
        </authorList>
    </citation>
    <scope>NUCLEOTIDE SEQUENCE [LARGE SCALE GENOMIC DNA]</scope>
    <source>
        <strain evidence="2 3">LSe1-13</strain>
    </source>
</reference>